<evidence type="ECO:0000256" key="6">
    <source>
        <dbReference type="ARBA" id="ARBA00035197"/>
    </source>
</evidence>
<evidence type="ECO:0000256" key="2">
    <source>
        <dbReference type="ARBA" id="ARBA00022730"/>
    </source>
</evidence>
<evidence type="ECO:0000256" key="1">
    <source>
        <dbReference type="ARBA" id="ARBA00007116"/>
    </source>
</evidence>
<dbReference type="FunFam" id="3.30.420.100:FF:000001">
    <property type="entry name" value="50S ribosomal protein L18"/>
    <property type="match status" value="1"/>
</dbReference>
<keyword evidence="4 7" id="KW-0689">Ribosomal protein</keyword>
<dbReference type="EMBL" id="MHIM01000006">
    <property type="protein sequence ID" value="OGY53054.1"/>
    <property type="molecule type" value="Genomic_DNA"/>
</dbReference>
<evidence type="ECO:0000256" key="7">
    <source>
        <dbReference type="HAMAP-Rule" id="MF_01337"/>
    </source>
</evidence>
<protein>
    <recommendedName>
        <fullName evidence="6 7">Large ribosomal subunit protein uL18</fullName>
    </recommendedName>
</protein>
<dbReference type="GO" id="GO:0008097">
    <property type="term" value="F:5S rRNA binding"/>
    <property type="evidence" value="ECO:0007669"/>
    <property type="project" value="TreeGrafter"/>
</dbReference>
<dbReference type="Pfam" id="PF00861">
    <property type="entry name" value="Ribosomal_L18p"/>
    <property type="match status" value="1"/>
</dbReference>
<dbReference type="AlphaFoldDB" id="A0A1G1YLB8"/>
<dbReference type="InterPro" id="IPR057268">
    <property type="entry name" value="Ribosomal_L18"/>
</dbReference>
<accession>A0A1G1YLB8</accession>
<dbReference type="GO" id="GO:0006412">
    <property type="term" value="P:translation"/>
    <property type="evidence" value="ECO:0007669"/>
    <property type="project" value="UniProtKB-UniRule"/>
</dbReference>
<dbReference type="PANTHER" id="PTHR12899:SF3">
    <property type="entry name" value="LARGE RIBOSOMAL SUBUNIT PROTEIN UL18M"/>
    <property type="match status" value="1"/>
</dbReference>
<dbReference type="Proteomes" id="UP000177376">
    <property type="component" value="Unassembled WGS sequence"/>
</dbReference>
<organism evidence="8 9">
    <name type="scientific">Candidatus Buchananbacteria bacterium RIFCSPLOWO2_01_FULL_39_33</name>
    <dbReference type="NCBI Taxonomy" id="1797543"/>
    <lineage>
        <taxon>Bacteria</taxon>
        <taxon>Candidatus Buchananiibacteriota</taxon>
    </lineage>
</organism>
<dbReference type="CDD" id="cd00432">
    <property type="entry name" value="Ribosomal_L18_L5e"/>
    <property type="match status" value="1"/>
</dbReference>
<evidence type="ECO:0000256" key="4">
    <source>
        <dbReference type="ARBA" id="ARBA00022980"/>
    </source>
</evidence>
<dbReference type="GO" id="GO:0003735">
    <property type="term" value="F:structural constituent of ribosome"/>
    <property type="evidence" value="ECO:0007669"/>
    <property type="project" value="InterPro"/>
</dbReference>
<proteinExistence type="inferred from homology"/>
<comment type="similarity">
    <text evidence="1 7">Belongs to the universal ribosomal protein uL18 family.</text>
</comment>
<evidence type="ECO:0000313" key="9">
    <source>
        <dbReference type="Proteomes" id="UP000177376"/>
    </source>
</evidence>
<dbReference type="PANTHER" id="PTHR12899">
    <property type="entry name" value="39S RIBOSOMAL PROTEIN L18, MITOCHONDRIAL"/>
    <property type="match status" value="1"/>
</dbReference>
<dbReference type="Gene3D" id="3.30.420.100">
    <property type="match status" value="1"/>
</dbReference>
<gene>
    <name evidence="7" type="primary">rplR</name>
    <name evidence="8" type="ORF">A3A02_03025</name>
</gene>
<dbReference type="HAMAP" id="MF_01337_B">
    <property type="entry name" value="Ribosomal_uL18_B"/>
    <property type="match status" value="1"/>
</dbReference>
<name>A0A1G1YLB8_9BACT</name>
<evidence type="ECO:0000313" key="8">
    <source>
        <dbReference type="EMBL" id="OGY53054.1"/>
    </source>
</evidence>
<evidence type="ECO:0000256" key="3">
    <source>
        <dbReference type="ARBA" id="ARBA00022884"/>
    </source>
</evidence>
<evidence type="ECO:0000256" key="5">
    <source>
        <dbReference type="ARBA" id="ARBA00023274"/>
    </source>
</evidence>
<comment type="caution">
    <text evidence="8">The sequence shown here is derived from an EMBL/GenBank/DDBJ whole genome shotgun (WGS) entry which is preliminary data.</text>
</comment>
<keyword evidence="2 7" id="KW-0699">rRNA-binding</keyword>
<keyword evidence="3 7" id="KW-0694">RNA-binding</keyword>
<reference evidence="8 9" key="1">
    <citation type="journal article" date="2016" name="Nat. Commun.">
        <title>Thousands of microbial genomes shed light on interconnected biogeochemical processes in an aquifer system.</title>
        <authorList>
            <person name="Anantharaman K."/>
            <person name="Brown C.T."/>
            <person name="Hug L.A."/>
            <person name="Sharon I."/>
            <person name="Castelle C.J."/>
            <person name="Probst A.J."/>
            <person name="Thomas B.C."/>
            <person name="Singh A."/>
            <person name="Wilkins M.J."/>
            <person name="Karaoz U."/>
            <person name="Brodie E.L."/>
            <person name="Williams K.H."/>
            <person name="Hubbard S.S."/>
            <person name="Banfield J.F."/>
        </authorList>
    </citation>
    <scope>NUCLEOTIDE SEQUENCE [LARGE SCALE GENOMIC DNA]</scope>
</reference>
<dbReference type="NCBIfam" id="TIGR00060">
    <property type="entry name" value="L18_bact"/>
    <property type="match status" value="1"/>
</dbReference>
<comment type="subunit">
    <text evidence="7">Part of the 50S ribosomal subunit; part of the 5S rRNA/L5/L18/L25 subcomplex. Contacts the 5S and 23S rRNAs.</text>
</comment>
<sequence>MKKSQKIKNQARIRRHKRVKAKIFGTAKYPRLSIYRSLNHIYAQLIDDQSGQTIASVSDLEVKKGQTRIEKATMIGQLIAQKAINKKITKAVFDRGRFKYHGRVKAVADGARAEGLKI</sequence>
<dbReference type="SUPFAM" id="SSF53137">
    <property type="entry name" value="Translational machinery components"/>
    <property type="match status" value="1"/>
</dbReference>
<comment type="function">
    <text evidence="7">This is one of the proteins that bind and probably mediate the attachment of the 5S RNA into the large ribosomal subunit, where it forms part of the central protuberance.</text>
</comment>
<dbReference type="InterPro" id="IPR004389">
    <property type="entry name" value="Ribosomal_uL18_bac-type"/>
</dbReference>
<keyword evidence="5 7" id="KW-0687">Ribonucleoprotein</keyword>
<dbReference type="GO" id="GO:0022625">
    <property type="term" value="C:cytosolic large ribosomal subunit"/>
    <property type="evidence" value="ECO:0007669"/>
    <property type="project" value="TreeGrafter"/>
</dbReference>
<dbReference type="InterPro" id="IPR005484">
    <property type="entry name" value="Ribosomal_uL18_bac/plant/anim"/>
</dbReference>